<keyword evidence="3" id="KW-1185">Reference proteome</keyword>
<dbReference type="Proteomes" id="UP000827986">
    <property type="component" value="Unassembled WGS sequence"/>
</dbReference>
<gene>
    <name evidence="2" type="ORF">KIL84_001002</name>
</gene>
<sequence length="51" mass="5704">VQQRERAKNPRTTPLRPAVSRDPAAATPSLMARPETEVSVTLWLGTCHLHR</sequence>
<evidence type="ECO:0000256" key="1">
    <source>
        <dbReference type="SAM" id="MobiDB-lite"/>
    </source>
</evidence>
<dbReference type="AlphaFoldDB" id="A0A9D3WXQ4"/>
<reference evidence="2" key="1">
    <citation type="submission" date="2021-09" db="EMBL/GenBank/DDBJ databases">
        <title>The genome of Mauremys mutica provides insights into the evolution of semi-aquatic lifestyle.</title>
        <authorList>
            <person name="Gong S."/>
            <person name="Gao Y."/>
        </authorList>
    </citation>
    <scope>NUCLEOTIDE SEQUENCE</scope>
    <source>
        <strain evidence="2">MM-2020</strain>
        <tissue evidence="2">Muscle</tissue>
    </source>
</reference>
<organism evidence="2 3">
    <name type="scientific">Mauremys mutica</name>
    <name type="common">yellowpond turtle</name>
    <dbReference type="NCBI Taxonomy" id="74926"/>
    <lineage>
        <taxon>Eukaryota</taxon>
        <taxon>Metazoa</taxon>
        <taxon>Chordata</taxon>
        <taxon>Craniata</taxon>
        <taxon>Vertebrata</taxon>
        <taxon>Euteleostomi</taxon>
        <taxon>Archelosauria</taxon>
        <taxon>Testudinata</taxon>
        <taxon>Testudines</taxon>
        <taxon>Cryptodira</taxon>
        <taxon>Durocryptodira</taxon>
        <taxon>Testudinoidea</taxon>
        <taxon>Geoemydidae</taxon>
        <taxon>Geoemydinae</taxon>
        <taxon>Mauremys</taxon>
    </lineage>
</organism>
<feature type="non-terminal residue" evidence="2">
    <location>
        <position position="51"/>
    </location>
</feature>
<evidence type="ECO:0000313" key="3">
    <source>
        <dbReference type="Proteomes" id="UP000827986"/>
    </source>
</evidence>
<evidence type="ECO:0000313" key="2">
    <source>
        <dbReference type="EMBL" id="KAH1170017.1"/>
    </source>
</evidence>
<accession>A0A9D3WXQ4</accession>
<protein>
    <submittedName>
        <fullName evidence="2">Uncharacterized protein</fullName>
    </submittedName>
</protein>
<comment type="caution">
    <text evidence="2">The sequence shown here is derived from an EMBL/GenBank/DDBJ whole genome shotgun (WGS) entry which is preliminary data.</text>
</comment>
<feature type="non-terminal residue" evidence="2">
    <location>
        <position position="1"/>
    </location>
</feature>
<feature type="region of interest" description="Disordered" evidence="1">
    <location>
        <begin position="1"/>
        <end position="32"/>
    </location>
</feature>
<dbReference type="EMBL" id="JAHDVG010000484">
    <property type="protein sequence ID" value="KAH1170017.1"/>
    <property type="molecule type" value="Genomic_DNA"/>
</dbReference>
<proteinExistence type="predicted"/>
<name>A0A9D3WXQ4_9SAUR</name>